<dbReference type="EMBL" id="JBHTMP010000012">
    <property type="protein sequence ID" value="MFD1321562.1"/>
    <property type="molecule type" value="Genomic_DNA"/>
</dbReference>
<sequence>MRSELDFKGSTVSGPRAALRLVVIIALIGVELVRTLPTTLMVRMVKGRSQSRERLYRGLVRLLQTLGPTFVKFGQIASTRRDTMPAELCEQMGRLHDRVTPMSWAEAGRALADAQALCPKLALQHVDQTPVGSGSIACVYRARLADGRVVALKLKRPDVDRRIRTDLALLQRLVRIAERMPKMRGMPMADLVGYLNAAILGQLDFGREADNLDLLRDSISGMPDVLTPMLYRELSGPNCLVFDFIADLDAATPALLPGPVRARLGTAVLTAAHRMMFVHGFVHCDLHPGNLYLTRDEHVVILDAGYCVRLPARVRDLIGEFFGRLAVGDGRRCGEIVLESAVAVGSATNREAFITEMVQLVSRTAGPGNTFDMSVFGNEVFELQQRHGIYAASDFAFPLMSLLVLEGTVRGMWPAVDFQQVGTAAAPDLPDHELATWDS</sequence>
<dbReference type="InterPro" id="IPR000719">
    <property type="entry name" value="Prot_kinase_dom"/>
</dbReference>
<dbReference type="InterPro" id="IPR052402">
    <property type="entry name" value="ADCK_kinase"/>
</dbReference>
<dbReference type="InterPro" id="IPR004147">
    <property type="entry name" value="ABC1_dom"/>
</dbReference>
<proteinExistence type="predicted"/>
<dbReference type="PANTHER" id="PTHR45890:SF1">
    <property type="entry name" value="AARF DOMAIN CONTAINING KINASE 2"/>
    <property type="match status" value="1"/>
</dbReference>
<dbReference type="CDD" id="cd05121">
    <property type="entry name" value="ABC1_ADCK3-like"/>
    <property type="match status" value="1"/>
</dbReference>
<dbReference type="InterPro" id="IPR011009">
    <property type="entry name" value="Kinase-like_dom_sf"/>
</dbReference>
<dbReference type="PROSITE" id="PS50011">
    <property type="entry name" value="PROTEIN_KINASE_DOM"/>
    <property type="match status" value="1"/>
</dbReference>
<protein>
    <submittedName>
        <fullName evidence="2">ABC1 kinase family protein</fullName>
    </submittedName>
</protein>
<dbReference type="Pfam" id="PF03109">
    <property type="entry name" value="ABC1"/>
    <property type="match status" value="1"/>
</dbReference>
<keyword evidence="3" id="KW-1185">Reference proteome</keyword>
<keyword evidence="2" id="KW-0418">Kinase</keyword>
<accession>A0ABW3YAT2</accession>
<dbReference type="RefSeq" id="WP_377569707.1">
    <property type="nucleotide sequence ID" value="NZ_JBHTMP010000012.1"/>
</dbReference>
<organism evidence="2 3">
    <name type="scientific">Micromonospora sonneratiae</name>
    <dbReference type="NCBI Taxonomy" id="1184706"/>
    <lineage>
        <taxon>Bacteria</taxon>
        <taxon>Bacillati</taxon>
        <taxon>Actinomycetota</taxon>
        <taxon>Actinomycetes</taxon>
        <taxon>Micromonosporales</taxon>
        <taxon>Micromonosporaceae</taxon>
        <taxon>Micromonospora</taxon>
    </lineage>
</organism>
<feature type="domain" description="Protein kinase" evidence="1">
    <location>
        <begin position="125"/>
        <end position="439"/>
    </location>
</feature>
<keyword evidence="2" id="KW-0808">Transferase</keyword>
<evidence type="ECO:0000259" key="1">
    <source>
        <dbReference type="PROSITE" id="PS50011"/>
    </source>
</evidence>
<comment type="caution">
    <text evidence="2">The sequence shown here is derived from an EMBL/GenBank/DDBJ whole genome shotgun (WGS) entry which is preliminary data.</text>
</comment>
<dbReference type="Gene3D" id="1.10.510.10">
    <property type="entry name" value="Transferase(Phosphotransferase) domain 1"/>
    <property type="match status" value="1"/>
</dbReference>
<dbReference type="SUPFAM" id="SSF56112">
    <property type="entry name" value="Protein kinase-like (PK-like)"/>
    <property type="match status" value="1"/>
</dbReference>
<reference evidence="3" key="1">
    <citation type="journal article" date="2019" name="Int. J. Syst. Evol. Microbiol.">
        <title>The Global Catalogue of Microorganisms (GCM) 10K type strain sequencing project: providing services to taxonomists for standard genome sequencing and annotation.</title>
        <authorList>
            <consortium name="The Broad Institute Genomics Platform"/>
            <consortium name="The Broad Institute Genome Sequencing Center for Infectious Disease"/>
            <person name="Wu L."/>
            <person name="Ma J."/>
        </authorList>
    </citation>
    <scope>NUCLEOTIDE SEQUENCE [LARGE SCALE GENOMIC DNA]</scope>
    <source>
        <strain evidence="3">JCM 31037</strain>
    </source>
</reference>
<evidence type="ECO:0000313" key="3">
    <source>
        <dbReference type="Proteomes" id="UP001597260"/>
    </source>
</evidence>
<gene>
    <name evidence="2" type="ORF">ACFQ4H_10735</name>
</gene>
<dbReference type="Proteomes" id="UP001597260">
    <property type="component" value="Unassembled WGS sequence"/>
</dbReference>
<dbReference type="PANTHER" id="PTHR45890">
    <property type="entry name" value="AARF DOMAIN CONTAINING KINASE 2 (PREDICTED)"/>
    <property type="match status" value="1"/>
</dbReference>
<dbReference type="GO" id="GO:0016301">
    <property type="term" value="F:kinase activity"/>
    <property type="evidence" value="ECO:0007669"/>
    <property type="project" value="UniProtKB-KW"/>
</dbReference>
<name>A0ABW3YAT2_9ACTN</name>
<evidence type="ECO:0000313" key="2">
    <source>
        <dbReference type="EMBL" id="MFD1321562.1"/>
    </source>
</evidence>